<organism evidence="2 3">
    <name type="scientific">Candidatus Tagabacteria bacterium RIFCSPLOWO2_01_FULL_42_9</name>
    <dbReference type="NCBI Taxonomy" id="1802296"/>
    <lineage>
        <taxon>Bacteria</taxon>
        <taxon>Candidatus Tagaibacteriota</taxon>
    </lineage>
</organism>
<dbReference type="EMBL" id="MHRA01000020">
    <property type="protein sequence ID" value="OHA15478.1"/>
    <property type="molecule type" value="Genomic_DNA"/>
</dbReference>
<keyword evidence="1" id="KW-1133">Transmembrane helix</keyword>
<dbReference type="NCBIfam" id="TIGR02532">
    <property type="entry name" value="IV_pilin_GFxxxE"/>
    <property type="match status" value="1"/>
</dbReference>
<evidence type="ECO:0000313" key="2">
    <source>
        <dbReference type="EMBL" id="OHA15478.1"/>
    </source>
</evidence>
<reference evidence="2 3" key="1">
    <citation type="journal article" date="2016" name="Nat. Commun.">
        <title>Thousands of microbial genomes shed light on interconnected biogeochemical processes in an aquifer system.</title>
        <authorList>
            <person name="Anantharaman K."/>
            <person name="Brown C.T."/>
            <person name="Hug L.A."/>
            <person name="Sharon I."/>
            <person name="Castelle C.J."/>
            <person name="Probst A.J."/>
            <person name="Thomas B.C."/>
            <person name="Singh A."/>
            <person name="Wilkins M.J."/>
            <person name="Karaoz U."/>
            <person name="Brodie E.L."/>
            <person name="Williams K.H."/>
            <person name="Hubbard S.S."/>
            <person name="Banfield J.F."/>
        </authorList>
    </citation>
    <scope>NUCLEOTIDE SEQUENCE [LARGE SCALE GENOMIC DNA]</scope>
</reference>
<evidence type="ECO:0000313" key="3">
    <source>
        <dbReference type="Proteomes" id="UP000178116"/>
    </source>
</evidence>
<evidence type="ECO:0008006" key="4">
    <source>
        <dbReference type="Google" id="ProtNLM"/>
    </source>
</evidence>
<gene>
    <name evidence="2" type="ORF">A3A10_02260</name>
</gene>
<feature type="transmembrane region" description="Helical" evidence="1">
    <location>
        <begin position="12"/>
        <end position="36"/>
    </location>
</feature>
<sequence>MKNERFFELEKGFTVVEVLVSASIIALIASLILANYPRFNEALAVRQVAEQIASATRLVQAYGLSVKEFGTGSDIFPGYGIYFQSASPASYIIFADVDADFQYDGVSERVKEIAVETSSRIYDLCGNVKNNPPGDCGLLDLSAIYLRPYPSVSLKSGASSYSDIEIIVRSPKGMTKTIILWQGGQVSIE</sequence>
<name>A0A1G2LV21_9BACT</name>
<dbReference type="InterPro" id="IPR045584">
    <property type="entry name" value="Pilin-like"/>
</dbReference>
<dbReference type="SUPFAM" id="SSF54523">
    <property type="entry name" value="Pili subunits"/>
    <property type="match status" value="1"/>
</dbReference>
<dbReference type="Proteomes" id="UP000178116">
    <property type="component" value="Unassembled WGS sequence"/>
</dbReference>
<comment type="caution">
    <text evidence="2">The sequence shown here is derived from an EMBL/GenBank/DDBJ whole genome shotgun (WGS) entry which is preliminary data.</text>
</comment>
<evidence type="ECO:0000256" key="1">
    <source>
        <dbReference type="SAM" id="Phobius"/>
    </source>
</evidence>
<proteinExistence type="predicted"/>
<dbReference type="InterPro" id="IPR012902">
    <property type="entry name" value="N_methyl_site"/>
</dbReference>
<keyword evidence="1" id="KW-0472">Membrane</keyword>
<keyword evidence="1" id="KW-0812">Transmembrane</keyword>
<accession>A0A1G2LV21</accession>
<dbReference type="AlphaFoldDB" id="A0A1G2LV21"/>
<protein>
    <recommendedName>
        <fullName evidence="4">Prepilin-type N-terminal cleavage/methylation domain-containing protein</fullName>
    </recommendedName>
</protein>